<evidence type="ECO:0000313" key="2">
    <source>
        <dbReference type="Proteomes" id="UP001152523"/>
    </source>
</evidence>
<dbReference type="Proteomes" id="UP001152523">
    <property type="component" value="Unassembled WGS sequence"/>
</dbReference>
<accession>A0AAV0D360</accession>
<proteinExistence type="predicted"/>
<protein>
    <submittedName>
        <fullName evidence="1">Uncharacterized protein</fullName>
    </submittedName>
</protein>
<name>A0AAV0D360_9ASTE</name>
<comment type="caution">
    <text evidence="1">The sequence shown here is derived from an EMBL/GenBank/DDBJ whole genome shotgun (WGS) entry which is preliminary data.</text>
</comment>
<dbReference type="EMBL" id="CAMAPF010000069">
    <property type="protein sequence ID" value="CAH9091814.1"/>
    <property type="molecule type" value="Genomic_DNA"/>
</dbReference>
<keyword evidence="2" id="KW-1185">Reference proteome</keyword>
<reference evidence="1" key="1">
    <citation type="submission" date="2022-07" db="EMBL/GenBank/DDBJ databases">
        <authorList>
            <person name="Macas J."/>
            <person name="Novak P."/>
            <person name="Neumann P."/>
        </authorList>
    </citation>
    <scope>NUCLEOTIDE SEQUENCE</scope>
</reference>
<sequence>MILDIMVAGRACK</sequence>
<gene>
    <name evidence="1" type="ORF">CEPIT_LOCUS11853</name>
</gene>
<organism evidence="1 2">
    <name type="scientific">Cuscuta epithymum</name>
    <dbReference type="NCBI Taxonomy" id="186058"/>
    <lineage>
        <taxon>Eukaryota</taxon>
        <taxon>Viridiplantae</taxon>
        <taxon>Streptophyta</taxon>
        <taxon>Embryophyta</taxon>
        <taxon>Tracheophyta</taxon>
        <taxon>Spermatophyta</taxon>
        <taxon>Magnoliopsida</taxon>
        <taxon>eudicotyledons</taxon>
        <taxon>Gunneridae</taxon>
        <taxon>Pentapetalae</taxon>
        <taxon>asterids</taxon>
        <taxon>lamiids</taxon>
        <taxon>Solanales</taxon>
        <taxon>Convolvulaceae</taxon>
        <taxon>Cuscuteae</taxon>
        <taxon>Cuscuta</taxon>
        <taxon>Cuscuta subgen. Cuscuta</taxon>
    </lineage>
</organism>
<evidence type="ECO:0000313" key="1">
    <source>
        <dbReference type="EMBL" id="CAH9091814.1"/>
    </source>
</evidence>